<gene>
    <name evidence="2" type="ordered locus">HEAR2880</name>
</gene>
<evidence type="ECO:0000313" key="2">
    <source>
        <dbReference type="EMBL" id="CAL62994.1"/>
    </source>
</evidence>
<sequence>MPVVKTLLMVVAIIVYVSLSHVALSVQDAHSIWRQIAVVMLIVPIIGIGGWGATAALKQAGSSVFVRRAAGWAVVTAMICTTLVLWSTLLARLDWIYLIQHIACNVMLCWFFAQTLFGDRTPIITTLARTIHPDMPDDVVRYTRKVTIAWAIFFAMQVVVSLIIFYVASIETWSMFANILNWPLVILMFVVEYICRKRVNPDFKHATIKESVSAYLNNKNKV</sequence>
<evidence type="ECO:0008006" key="4">
    <source>
        <dbReference type="Google" id="ProtNLM"/>
    </source>
</evidence>
<feature type="transmembrane region" description="Helical" evidence="1">
    <location>
        <begin position="32"/>
        <end position="57"/>
    </location>
</feature>
<feature type="transmembrane region" description="Helical" evidence="1">
    <location>
        <begin position="175"/>
        <end position="195"/>
    </location>
</feature>
<dbReference type="KEGG" id="har:HEAR2880"/>
<reference evidence="2 3" key="1">
    <citation type="journal article" date="2007" name="PLoS Genet.">
        <title>A tale of two oxidation states: bacterial colonization of arsenic-rich environments.</title>
        <authorList>
            <person name="Muller D."/>
            <person name="Medigue C."/>
            <person name="Koechler S."/>
            <person name="Barbe V."/>
            <person name="Barakat M."/>
            <person name="Talla E."/>
            <person name="Bonnefoy V."/>
            <person name="Krin E."/>
            <person name="Arsene-Ploetze F."/>
            <person name="Carapito C."/>
            <person name="Chandler M."/>
            <person name="Cournoyer B."/>
            <person name="Cruveiller S."/>
            <person name="Dossat C."/>
            <person name="Duval S."/>
            <person name="Heymann M."/>
            <person name="Leize E."/>
            <person name="Lieutaud A."/>
            <person name="Lievremont D."/>
            <person name="Makita Y."/>
            <person name="Mangenot S."/>
            <person name="Nitschke W."/>
            <person name="Ortet P."/>
            <person name="Perdrial N."/>
            <person name="Schoepp B."/>
            <person name="Siguier N."/>
            <person name="Simeonova D.D."/>
            <person name="Rouy Z."/>
            <person name="Segurens B."/>
            <person name="Turlin E."/>
            <person name="Vallenet D."/>
            <person name="Van Dorsselaer A."/>
            <person name="Weiss S."/>
            <person name="Weissenbach J."/>
            <person name="Lett M.C."/>
            <person name="Danchin A."/>
            <person name="Bertin P.N."/>
        </authorList>
    </citation>
    <scope>NUCLEOTIDE SEQUENCE [LARGE SCALE GENOMIC DNA]</scope>
    <source>
        <strain evidence="3">ULPAs1</strain>
    </source>
</reference>
<feature type="transmembrane region" description="Helical" evidence="1">
    <location>
        <begin position="148"/>
        <end position="169"/>
    </location>
</feature>
<name>A4G907_HERAR</name>
<dbReference type="OrthoDB" id="8537043at2"/>
<dbReference type="HOGENOM" id="CLU_084697_0_0_4"/>
<accession>A4G907</accession>
<evidence type="ECO:0000313" key="3">
    <source>
        <dbReference type="Proteomes" id="UP000006697"/>
    </source>
</evidence>
<dbReference type="eggNOG" id="COG4648">
    <property type="taxonomic scope" value="Bacteria"/>
</dbReference>
<evidence type="ECO:0000256" key="1">
    <source>
        <dbReference type="SAM" id="Phobius"/>
    </source>
</evidence>
<proteinExistence type="predicted"/>
<organism evidence="2 3">
    <name type="scientific">Herminiimonas arsenicoxydans</name>
    <dbReference type="NCBI Taxonomy" id="204773"/>
    <lineage>
        <taxon>Bacteria</taxon>
        <taxon>Pseudomonadati</taxon>
        <taxon>Pseudomonadota</taxon>
        <taxon>Betaproteobacteria</taxon>
        <taxon>Burkholderiales</taxon>
        <taxon>Oxalobacteraceae</taxon>
        <taxon>Herminiimonas</taxon>
    </lineage>
</organism>
<feature type="transmembrane region" description="Helical" evidence="1">
    <location>
        <begin position="69"/>
        <end position="89"/>
    </location>
</feature>
<keyword evidence="1" id="KW-0812">Transmembrane</keyword>
<feature type="transmembrane region" description="Helical" evidence="1">
    <location>
        <begin position="95"/>
        <end position="113"/>
    </location>
</feature>
<dbReference type="AlphaFoldDB" id="A4G907"/>
<keyword evidence="1" id="KW-1133">Transmembrane helix</keyword>
<dbReference type="EMBL" id="CU207211">
    <property type="protein sequence ID" value="CAL62994.1"/>
    <property type="molecule type" value="Genomic_DNA"/>
</dbReference>
<feature type="transmembrane region" description="Helical" evidence="1">
    <location>
        <begin position="7"/>
        <end position="26"/>
    </location>
</feature>
<protein>
    <recommendedName>
        <fullName evidence="4">Transmembrane protein</fullName>
    </recommendedName>
</protein>
<dbReference type="Proteomes" id="UP000006697">
    <property type="component" value="Chromosome"/>
</dbReference>
<keyword evidence="1" id="KW-0472">Membrane</keyword>
<dbReference type="STRING" id="204773.HEAR2880"/>
<keyword evidence="3" id="KW-1185">Reference proteome</keyword>